<gene>
    <name evidence="8" type="ORF">SAMN04488112_1014</name>
</gene>
<evidence type="ECO:0000256" key="5">
    <source>
        <dbReference type="ARBA" id="ARBA00022840"/>
    </source>
</evidence>
<evidence type="ECO:0000256" key="3">
    <source>
        <dbReference type="ARBA" id="ARBA00022741"/>
    </source>
</evidence>
<dbReference type="GO" id="GO:2001059">
    <property type="term" value="P:D-tagatose 6-phosphate catabolic process"/>
    <property type="evidence" value="ECO:0007669"/>
    <property type="project" value="UniProtKB-UniPathway"/>
</dbReference>
<feature type="domain" description="Carbohydrate kinase PfkB" evidence="7">
    <location>
        <begin position="7"/>
        <end position="290"/>
    </location>
</feature>
<evidence type="ECO:0000256" key="6">
    <source>
        <dbReference type="PIRNR" id="PIRNR000535"/>
    </source>
</evidence>
<dbReference type="GO" id="GO:0044281">
    <property type="term" value="P:small molecule metabolic process"/>
    <property type="evidence" value="ECO:0007669"/>
    <property type="project" value="UniProtKB-ARBA"/>
</dbReference>
<dbReference type="Pfam" id="PF00294">
    <property type="entry name" value="PfkB"/>
    <property type="match status" value="1"/>
</dbReference>
<dbReference type="AlphaFoldDB" id="A0A1G6HJY6"/>
<keyword evidence="2 6" id="KW-0808">Transferase</keyword>
<dbReference type="GO" id="GO:0016052">
    <property type="term" value="P:carbohydrate catabolic process"/>
    <property type="evidence" value="ECO:0007669"/>
    <property type="project" value="UniProtKB-ARBA"/>
</dbReference>
<comment type="pathway">
    <text evidence="6">Carbohydrate metabolism; D-tagatose 6-phosphate degradation; D-glyceraldehyde 3-phosphate and glycerone phosphate from D-tagatose 6-phosphate: step 1/2.</text>
</comment>
<organism evidence="8 9">
    <name type="scientific">Melghirimyces thermohalophilus</name>
    <dbReference type="NCBI Taxonomy" id="1236220"/>
    <lineage>
        <taxon>Bacteria</taxon>
        <taxon>Bacillati</taxon>
        <taxon>Bacillota</taxon>
        <taxon>Bacilli</taxon>
        <taxon>Bacillales</taxon>
        <taxon>Thermoactinomycetaceae</taxon>
        <taxon>Melghirimyces</taxon>
    </lineage>
</organism>
<sequence>MITVVTLNPAVDKTYRLLRLEPGRVHRVTEVIRRSGGKGINVARVLKALGCPVQLIGFVGGSNGGWIRSQLAELGIPENLLPIDRETRDCINILDEEVNTQTELLERGPSISTEAWKTFQRRLADLSPESRYVLFCGSLPPGVPNDAYAQLIQLAKESGAQTALDTSGQPLALGLRASPDIIKPNLYELAQITDLDPAEQTQLPSLLTSWNRSGIPLAIVTLGAQGAWAAYREKVFHLFPVPVEALNPVGSGDAFLGGLIAALYQDQPIPKALAWATAAAASNAQHRWAGEIDPDQVMAFVNRVQVSPQEKSL</sequence>
<keyword evidence="4 8" id="KW-0418">Kinase</keyword>
<evidence type="ECO:0000256" key="2">
    <source>
        <dbReference type="ARBA" id="ARBA00022679"/>
    </source>
</evidence>
<proteinExistence type="inferred from homology"/>
<dbReference type="STRING" id="1236220.SAMN04488112_1014"/>
<keyword evidence="6" id="KW-0423">Lactose metabolism</keyword>
<keyword evidence="3 6" id="KW-0547">Nucleotide-binding</keyword>
<comment type="similarity">
    <text evidence="1">Belongs to the carbohydrate kinase pfkB family.</text>
</comment>
<keyword evidence="9" id="KW-1185">Reference proteome</keyword>
<dbReference type="PANTHER" id="PTHR46566">
    <property type="entry name" value="1-PHOSPHOFRUCTOKINASE-RELATED"/>
    <property type="match status" value="1"/>
</dbReference>
<keyword evidence="5 6" id="KW-0067">ATP-binding</keyword>
<evidence type="ECO:0000259" key="7">
    <source>
        <dbReference type="Pfam" id="PF00294"/>
    </source>
</evidence>
<dbReference type="PIRSF" id="PIRSF000535">
    <property type="entry name" value="1PFK/6PFK/LacC"/>
    <property type="match status" value="1"/>
</dbReference>
<dbReference type="EMBL" id="FMZA01000001">
    <property type="protein sequence ID" value="SDB94473.1"/>
    <property type="molecule type" value="Genomic_DNA"/>
</dbReference>
<dbReference type="GO" id="GO:0005988">
    <property type="term" value="P:lactose metabolic process"/>
    <property type="evidence" value="ECO:0007669"/>
    <property type="project" value="UniProtKB-KW"/>
</dbReference>
<dbReference type="UniPathway" id="UPA00704">
    <property type="reaction ID" value="UER00715"/>
</dbReference>
<dbReference type="InterPro" id="IPR029056">
    <property type="entry name" value="Ribokinase-like"/>
</dbReference>
<dbReference type="GO" id="GO:0008443">
    <property type="term" value="F:phosphofructokinase activity"/>
    <property type="evidence" value="ECO:0007669"/>
    <property type="project" value="TreeGrafter"/>
</dbReference>
<name>A0A1G6HJY6_9BACL</name>
<evidence type="ECO:0000256" key="1">
    <source>
        <dbReference type="ARBA" id="ARBA00005380"/>
    </source>
</evidence>
<dbReference type="Gene3D" id="3.40.1190.20">
    <property type="match status" value="1"/>
</dbReference>
<evidence type="ECO:0000313" key="9">
    <source>
        <dbReference type="Proteomes" id="UP000199387"/>
    </source>
</evidence>
<dbReference type="SUPFAM" id="SSF53613">
    <property type="entry name" value="Ribokinase-like"/>
    <property type="match status" value="1"/>
</dbReference>
<evidence type="ECO:0000256" key="4">
    <source>
        <dbReference type="ARBA" id="ARBA00022777"/>
    </source>
</evidence>
<dbReference type="InterPro" id="IPR017583">
    <property type="entry name" value="Tagatose/fructose_Pkinase"/>
</dbReference>
<dbReference type="EC" id="2.7.1.144" evidence="6"/>
<comment type="similarity">
    <text evidence="6">Belongs to the carbohydrate kinase PfkB family. LacC subfamily.</text>
</comment>
<dbReference type="PROSITE" id="PS00583">
    <property type="entry name" value="PFKB_KINASES_1"/>
    <property type="match status" value="1"/>
</dbReference>
<dbReference type="PANTHER" id="PTHR46566:SF5">
    <property type="entry name" value="1-PHOSPHOFRUCTOKINASE"/>
    <property type="match status" value="1"/>
</dbReference>
<dbReference type="PROSITE" id="PS00584">
    <property type="entry name" value="PFKB_KINASES_2"/>
    <property type="match status" value="1"/>
</dbReference>
<dbReference type="NCBIfam" id="TIGR03168">
    <property type="entry name" value="1-PFK"/>
    <property type="match status" value="1"/>
</dbReference>
<dbReference type="OrthoDB" id="9801219at2"/>
<dbReference type="CDD" id="cd01164">
    <property type="entry name" value="FruK_PfkB_like"/>
    <property type="match status" value="1"/>
</dbReference>
<dbReference type="Proteomes" id="UP000199387">
    <property type="component" value="Unassembled WGS sequence"/>
</dbReference>
<reference evidence="8 9" key="1">
    <citation type="submission" date="2016-10" db="EMBL/GenBank/DDBJ databases">
        <authorList>
            <person name="de Groot N.N."/>
        </authorList>
    </citation>
    <scope>NUCLEOTIDE SEQUENCE [LARGE SCALE GENOMIC DNA]</scope>
    <source>
        <strain evidence="8 9">DSM 45514</strain>
    </source>
</reference>
<dbReference type="InterPro" id="IPR002173">
    <property type="entry name" value="Carboh/pur_kinase_PfkB_CS"/>
</dbReference>
<dbReference type="GO" id="GO:0005524">
    <property type="term" value="F:ATP binding"/>
    <property type="evidence" value="ECO:0007669"/>
    <property type="project" value="UniProtKB-KW"/>
</dbReference>
<dbReference type="GO" id="GO:0009024">
    <property type="term" value="F:tagatose-6-phosphate kinase activity"/>
    <property type="evidence" value="ECO:0007669"/>
    <property type="project" value="UniProtKB-EC"/>
</dbReference>
<dbReference type="InterPro" id="IPR011611">
    <property type="entry name" value="PfkB_dom"/>
</dbReference>
<protein>
    <recommendedName>
        <fullName evidence="6">Tagatose-6-phosphate kinase</fullName>
        <ecNumber evidence="6">2.7.1.144</ecNumber>
    </recommendedName>
</protein>
<comment type="catalytic activity">
    <reaction evidence="6">
        <text>D-tagatofuranose 6-phosphate + ATP = D-tagatofuranose 1,6-bisphosphate + ADP + H(+)</text>
        <dbReference type="Rhea" id="RHEA:12420"/>
        <dbReference type="ChEBI" id="CHEBI:15378"/>
        <dbReference type="ChEBI" id="CHEBI:30616"/>
        <dbReference type="ChEBI" id="CHEBI:58694"/>
        <dbReference type="ChEBI" id="CHEBI:58695"/>
        <dbReference type="ChEBI" id="CHEBI:456216"/>
        <dbReference type="EC" id="2.7.1.144"/>
    </reaction>
</comment>
<dbReference type="GO" id="GO:0005829">
    <property type="term" value="C:cytosol"/>
    <property type="evidence" value="ECO:0007669"/>
    <property type="project" value="TreeGrafter"/>
</dbReference>
<evidence type="ECO:0000313" key="8">
    <source>
        <dbReference type="EMBL" id="SDB94473.1"/>
    </source>
</evidence>
<dbReference type="RefSeq" id="WP_091565157.1">
    <property type="nucleotide sequence ID" value="NZ_FMZA01000001.1"/>
</dbReference>
<accession>A0A1G6HJY6</accession>
<dbReference type="FunFam" id="3.40.1190.20:FF:000001">
    <property type="entry name" value="Phosphofructokinase"/>
    <property type="match status" value="1"/>
</dbReference>